<reference evidence="2" key="1">
    <citation type="submission" date="2023-10" db="EMBL/GenBank/DDBJ databases">
        <authorList>
            <person name="Noh H."/>
        </authorList>
    </citation>
    <scope>NUCLEOTIDE SEQUENCE</scope>
    <source>
        <strain evidence="2">DUCC4014</strain>
    </source>
</reference>
<sequence length="627" mass="68448">MKPHGAPRLTPLDEQAQAFEELRQYLQYAHTENGEDGPDDQTIQPSRPPPGQDGSPRAHLTALRSVFSNARKPVPLRQDQASRLAAASHARPELKRLRDPNQCQLGPGLVAVMAIFSPTATFTNEVIIGNVVVSQTVDARILAPAEVSAVLVDIVGRKGQYLILDKEAVLVTAFLHKVVTGALYRAVQNTNHALALIFTFGEEPIPFAAIFPCASLTVPAAVLDGQATISWQYTNATDIQAAMSSLRRTYPGCDSFHEAVEANHRMETKGVVLQGVENMDAVRSIATVPVPGTRLLADVTGSITYEPRDEPLHFCRNALLSTGRHSFRSLVRQPDVSPPRLRRDRQRSLTDAFWNGQSVKLEVSILVHDTEGHGATTQTKWTGREAVNVPFPRSIDPHLALAYSHVNALLTTTVVKDWAAQLQLLGATEGGEIHLISVGVLVHSGNATRAVAYTRAVVVTSIPPHIAAPVFELLQHPMRVRFGMHVQPKDQGFQVTMSRPTLKTGDAAAKKKEPDLLELFPALTSLVRPRVCLYATEAGISVIAKELAKSDGPMHGDLRLAEAYLRLLKAKAPPQAILAAQRALEKKYRPDVEGIKARLAAPKGPPPKKRLASDFYKPLQPKYARHT</sequence>
<evidence type="ECO:0000313" key="3">
    <source>
        <dbReference type="Proteomes" id="UP000827549"/>
    </source>
</evidence>
<feature type="region of interest" description="Disordered" evidence="1">
    <location>
        <begin position="598"/>
        <end position="627"/>
    </location>
</feature>
<dbReference type="AlphaFoldDB" id="A0AAF1BHL7"/>
<name>A0AAF1BHL7_9TREE</name>
<dbReference type="RefSeq" id="XP_062623777.1">
    <property type="nucleotide sequence ID" value="XM_062767793.1"/>
</dbReference>
<organism evidence="2 3">
    <name type="scientific">Vanrija pseudolonga</name>
    <dbReference type="NCBI Taxonomy" id="143232"/>
    <lineage>
        <taxon>Eukaryota</taxon>
        <taxon>Fungi</taxon>
        <taxon>Dikarya</taxon>
        <taxon>Basidiomycota</taxon>
        <taxon>Agaricomycotina</taxon>
        <taxon>Tremellomycetes</taxon>
        <taxon>Trichosporonales</taxon>
        <taxon>Trichosporonaceae</taxon>
        <taxon>Vanrija</taxon>
    </lineage>
</organism>
<feature type="region of interest" description="Disordered" evidence="1">
    <location>
        <begin position="27"/>
        <end position="56"/>
    </location>
</feature>
<evidence type="ECO:0000256" key="1">
    <source>
        <dbReference type="SAM" id="MobiDB-lite"/>
    </source>
</evidence>
<proteinExistence type="predicted"/>
<accession>A0AAF1BHL7</accession>
<protein>
    <submittedName>
        <fullName evidence="2">Uncharacterized protein</fullName>
    </submittedName>
</protein>
<evidence type="ECO:0000313" key="2">
    <source>
        <dbReference type="EMBL" id="WOO77745.1"/>
    </source>
</evidence>
<gene>
    <name evidence="2" type="ORF">LOC62_01G001312</name>
</gene>
<dbReference type="GeneID" id="87804569"/>
<dbReference type="EMBL" id="CP086714">
    <property type="protein sequence ID" value="WOO77745.1"/>
    <property type="molecule type" value="Genomic_DNA"/>
</dbReference>
<dbReference type="Proteomes" id="UP000827549">
    <property type="component" value="Chromosome 1"/>
</dbReference>
<keyword evidence="3" id="KW-1185">Reference proteome</keyword>